<dbReference type="GO" id="GO:0019632">
    <property type="term" value="P:shikimate metabolic process"/>
    <property type="evidence" value="ECO:0007669"/>
    <property type="project" value="TreeGrafter"/>
</dbReference>
<dbReference type="CDD" id="cd01065">
    <property type="entry name" value="NAD_bind_Shikimate_DH"/>
    <property type="match status" value="1"/>
</dbReference>
<dbReference type="GO" id="GO:0005829">
    <property type="term" value="C:cytosol"/>
    <property type="evidence" value="ECO:0007669"/>
    <property type="project" value="TreeGrafter"/>
</dbReference>
<dbReference type="InterPro" id="IPR036291">
    <property type="entry name" value="NAD(P)-bd_dom_sf"/>
</dbReference>
<dbReference type="RefSeq" id="WP_231811223.1">
    <property type="nucleotide sequence ID" value="NZ_JAJOZR010000001.1"/>
</dbReference>
<evidence type="ECO:0000313" key="6">
    <source>
        <dbReference type="EMBL" id="MCD7107462.1"/>
    </source>
</evidence>
<dbReference type="Proteomes" id="UP001139089">
    <property type="component" value="Unassembled WGS sequence"/>
</dbReference>
<dbReference type="GO" id="GO:0050661">
    <property type="term" value="F:NADP binding"/>
    <property type="evidence" value="ECO:0007669"/>
    <property type="project" value="TreeGrafter"/>
</dbReference>
<name>A0A9X1NLV5_9HYPH</name>
<keyword evidence="2" id="KW-0560">Oxidoreductase</keyword>
<accession>A0A9X1NLV5</accession>
<dbReference type="Gene3D" id="3.40.50.10860">
    <property type="entry name" value="Leucine Dehydrogenase, chain A, domain 1"/>
    <property type="match status" value="1"/>
</dbReference>
<reference evidence="6" key="1">
    <citation type="submission" date="2021-12" db="EMBL/GenBank/DDBJ databases">
        <authorList>
            <person name="Li Y."/>
        </authorList>
    </citation>
    <scope>NUCLEOTIDE SEQUENCE</scope>
    <source>
        <strain evidence="6">DKSPLA3</strain>
    </source>
</reference>
<proteinExistence type="predicted"/>
<evidence type="ECO:0000256" key="3">
    <source>
        <dbReference type="ARBA" id="ARBA00023141"/>
    </source>
</evidence>
<dbReference type="InterPro" id="IPR046346">
    <property type="entry name" value="Aminoacid_DH-like_N_sf"/>
</dbReference>
<comment type="pathway">
    <text evidence="1">Metabolic intermediate biosynthesis; chorismate biosynthesis; chorismate from D-erythrose 4-phosphate and phosphoenolpyruvate: step 4/7.</text>
</comment>
<dbReference type="PANTHER" id="PTHR21089">
    <property type="entry name" value="SHIKIMATE DEHYDROGENASE"/>
    <property type="match status" value="1"/>
</dbReference>
<dbReference type="InterPro" id="IPR041121">
    <property type="entry name" value="SDH_C"/>
</dbReference>
<protein>
    <submittedName>
        <fullName evidence="6">Shikimate dehydrogenase</fullName>
    </submittedName>
</protein>
<evidence type="ECO:0000259" key="5">
    <source>
        <dbReference type="Pfam" id="PF18317"/>
    </source>
</evidence>
<dbReference type="EMBL" id="JAJOZR010000001">
    <property type="protein sequence ID" value="MCD7107462.1"/>
    <property type="molecule type" value="Genomic_DNA"/>
</dbReference>
<dbReference type="NCBIfam" id="NF009201">
    <property type="entry name" value="PRK12549.1"/>
    <property type="match status" value="1"/>
</dbReference>
<gene>
    <name evidence="6" type="ORF">LRX75_00280</name>
</gene>
<dbReference type="Gene3D" id="3.40.50.720">
    <property type="entry name" value="NAD(P)-binding Rossmann-like Domain"/>
    <property type="match status" value="1"/>
</dbReference>
<dbReference type="PANTHER" id="PTHR21089:SF1">
    <property type="entry name" value="BIFUNCTIONAL 3-DEHYDROQUINATE DEHYDRATASE_SHIKIMATE DEHYDROGENASE, CHLOROPLASTIC"/>
    <property type="match status" value="1"/>
</dbReference>
<dbReference type="InterPro" id="IPR022893">
    <property type="entry name" value="Shikimate_DH_fam"/>
</dbReference>
<evidence type="ECO:0000256" key="1">
    <source>
        <dbReference type="ARBA" id="ARBA00004871"/>
    </source>
</evidence>
<keyword evidence="3" id="KW-0057">Aromatic amino acid biosynthesis</keyword>
<dbReference type="InterPro" id="IPR013708">
    <property type="entry name" value="Shikimate_DH-bd_N"/>
</dbReference>
<dbReference type="SUPFAM" id="SSF53223">
    <property type="entry name" value="Aminoacid dehydrogenase-like, N-terminal domain"/>
    <property type="match status" value="1"/>
</dbReference>
<keyword evidence="7" id="KW-1185">Reference proteome</keyword>
<evidence type="ECO:0000259" key="4">
    <source>
        <dbReference type="Pfam" id="PF08501"/>
    </source>
</evidence>
<feature type="domain" description="Shikimate dehydrogenase substrate binding N-terminal" evidence="4">
    <location>
        <begin position="13"/>
        <end position="110"/>
    </location>
</feature>
<comment type="caution">
    <text evidence="6">The sequence shown here is derived from an EMBL/GenBank/DDBJ whole genome shotgun (WGS) entry which is preliminary data.</text>
</comment>
<keyword evidence="3" id="KW-0028">Amino-acid biosynthesis</keyword>
<evidence type="ECO:0000313" key="7">
    <source>
        <dbReference type="Proteomes" id="UP001139089"/>
    </source>
</evidence>
<feature type="domain" description="SDH C-terminal" evidence="5">
    <location>
        <begin position="264"/>
        <end position="289"/>
    </location>
</feature>
<dbReference type="GO" id="GO:0009423">
    <property type="term" value="P:chorismate biosynthetic process"/>
    <property type="evidence" value="ECO:0007669"/>
    <property type="project" value="TreeGrafter"/>
</dbReference>
<evidence type="ECO:0000256" key="2">
    <source>
        <dbReference type="ARBA" id="ARBA00023002"/>
    </source>
</evidence>
<dbReference type="Pfam" id="PF18317">
    <property type="entry name" value="SDH_C"/>
    <property type="match status" value="1"/>
</dbReference>
<dbReference type="Pfam" id="PF08501">
    <property type="entry name" value="Shikimate_dh_N"/>
    <property type="match status" value="1"/>
</dbReference>
<dbReference type="SUPFAM" id="SSF51735">
    <property type="entry name" value="NAD(P)-binding Rossmann-fold domains"/>
    <property type="match status" value="1"/>
</dbReference>
<dbReference type="GO" id="GO:0004764">
    <property type="term" value="F:shikimate 3-dehydrogenase (NADP+) activity"/>
    <property type="evidence" value="ECO:0007669"/>
    <property type="project" value="InterPro"/>
</dbReference>
<sequence length="299" mass="31050">MLDRSTRTIQVGLIGSGIQLSRSPALHEAEGKANGLALSYELIDLDRLGTGAKDGHGPGVGIEALGDILRDVEDRGFAGVNVTHPAKQAVIPHLHALSPEAEALGAVNTVVLRDGRRIGHNTDCSGFAEGFRRALPQADLSSAVQLGAGGAGAAVAHAMLQLGTKQLTIFDNDTTRAQALTQRLSPLFPQARIRTGDDLAAAMAGASGLVHATPTGMAAHPGLPLPDDLLRPHHFVAEIVYFPLETELLRVARATGCATVDGGGMAVFQAVGAFRLFTGVEPDAARMLAHFADMGTISS</sequence>
<organism evidence="6 7">
    <name type="scientific">Rhizobium quercicola</name>
    <dbReference type="NCBI Taxonomy" id="2901226"/>
    <lineage>
        <taxon>Bacteria</taxon>
        <taxon>Pseudomonadati</taxon>
        <taxon>Pseudomonadota</taxon>
        <taxon>Alphaproteobacteria</taxon>
        <taxon>Hyphomicrobiales</taxon>
        <taxon>Rhizobiaceae</taxon>
        <taxon>Rhizobium/Agrobacterium group</taxon>
        <taxon>Rhizobium</taxon>
    </lineage>
</organism>
<dbReference type="GO" id="GO:0009073">
    <property type="term" value="P:aromatic amino acid family biosynthetic process"/>
    <property type="evidence" value="ECO:0007669"/>
    <property type="project" value="UniProtKB-KW"/>
</dbReference>
<dbReference type="AlphaFoldDB" id="A0A9X1NLV5"/>